<keyword evidence="2" id="KW-0472">Membrane</keyword>
<feature type="compositionally biased region" description="Low complexity" evidence="1">
    <location>
        <begin position="113"/>
        <end position="124"/>
    </location>
</feature>
<gene>
    <name evidence="3" type="ORF">OAUR00152_LOCUS14716</name>
</gene>
<dbReference type="AlphaFoldDB" id="A0A7S4ISA8"/>
<proteinExistence type="predicted"/>
<evidence type="ECO:0000256" key="2">
    <source>
        <dbReference type="SAM" id="Phobius"/>
    </source>
</evidence>
<accession>A0A7S4ISA8</accession>
<evidence type="ECO:0000256" key="1">
    <source>
        <dbReference type="SAM" id="MobiDB-lite"/>
    </source>
</evidence>
<sequence length="735" mass="78331">MAPKQLATEEYLTGDFEPRDDPAGGGLSTPTKNHPPPVDTSPATTHVASRRRSIASPGSRQLRGEGGFLYPSLGSLESIPDENDEDWEQNSLGGSTPASQRSTPVVSNGGGSRSPRSARAANAVTGPMHRSVSSPSFPRSPSSGKKQTVPAFKVFVLLLRPRDKIFELIQVEYDPSRATIGDVLDLVPASATEPKLGNQRHIGLMRTADGTELTDLTVPASPSVFSADGATANVARGDILVAIPEGYTGAKCSQLSDKILRNPKMVRLLRRKDPLKPKRSRSSSGGSTGGSVSSAGSGRNSVDSMTSSVGSFKRRGSRRVACVPPTVMEEDGPEMEERAPQSPALSVNASSGMSVSGHSVETASVRNTSTKTGSTLPGMEAIAELLSKDSEHEKRRRQEEERARAQVEERKRAAVEAKARADAEERIRGEIERKAREKAEEERKKREEAEEQRRKEEEERSQRVRAEERKIDELARKAEAAERAWEKVCAPDGSTAGGSGASPSTPPGSPRGNVRQSSFGSPGAQGRNTSAAPYPAEIEVPFEPSSSKGGGLEMFVFGMISSAVMVAITARSINSSHPQVVMVQETAGGAVGTVSVDAPQARDSIIMQQDGSDADFRRKIAYSFALFVILQVVVVILVRSPRARRVTNRIGRKVRRKVERLRGKMGGNGGDFASPKRRSVMLSPPAGQGAPSSAGAMSRSKSRSTLAEAAQAAAKRSDYGYGSGGGANWRKAANL</sequence>
<protein>
    <submittedName>
        <fullName evidence="3">Uncharacterized protein</fullName>
    </submittedName>
</protein>
<feature type="compositionally biased region" description="Polar residues" evidence="1">
    <location>
        <begin position="89"/>
        <end position="103"/>
    </location>
</feature>
<feature type="compositionally biased region" description="Acidic residues" evidence="1">
    <location>
        <begin position="79"/>
        <end position="88"/>
    </location>
</feature>
<feature type="region of interest" description="Disordered" evidence="1">
    <location>
        <begin position="663"/>
        <end position="735"/>
    </location>
</feature>
<organism evidence="3">
    <name type="scientific">Odontella aurita</name>
    <dbReference type="NCBI Taxonomy" id="265563"/>
    <lineage>
        <taxon>Eukaryota</taxon>
        <taxon>Sar</taxon>
        <taxon>Stramenopiles</taxon>
        <taxon>Ochrophyta</taxon>
        <taxon>Bacillariophyta</taxon>
        <taxon>Mediophyceae</taxon>
        <taxon>Biddulphiophycidae</taxon>
        <taxon>Eupodiscales</taxon>
        <taxon>Odontellaceae</taxon>
        <taxon>Odontella</taxon>
    </lineage>
</organism>
<feature type="compositionally biased region" description="Polar residues" evidence="1">
    <location>
        <begin position="514"/>
        <end position="531"/>
    </location>
</feature>
<feature type="region of interest" description="Disordered" evidence="1">
    <location>
        <begin position="490"/>
        <end position="531"/>
    </location>
</feature>
<feature type="compositionally biased region" description="Basic and acidic residues" evidence="1">
    <location>
        <begin position="386"/>
        <end position="466"/>
    </location>
</feature>
<reference evidence="3" key="1">
    <citation type="submission" date="2021-01" db="EMBL/GenBank/DDBJ databases">
        <authorList>
            <person name="Corre E."/>
            <person name="Pelletier E."/>
            <person name="Niang G."/>
            <person name="Scheremetjew M."/>
            <person name="Finn R."/>
            <person name="Kale V."/>
            <person name="Holt S."/>
            <person name="Cochrane G."/>
            <person name="Meng A."/>
            <person name="Brown T."/>
            <person name="Cohen L."/>
        </authorList>
    </citation>
    <scope>NUCLEOTIDE SEQUENCE</scope>
    <source>
        <strain evidence="3">Isolate 1302-5</strain>
    </source>
</reference>
<name>A0A7S4ISA8_9STRA</name>
<feature type="transmembrane region" description="Helical" evidence="2">
    <location>
        <begin position="620"/>
        <end position="638"/>
    </location>
</feature>
<dbReference type="EMBL" id="HBKQ01021722">
    <property type="protein sequence ID" value="CAE2238164.1"/>
    <property type="molecule type" value="Transcribed_RNA"/>
</dbReference>
<feature type="compositionally biased region" description="Low complexity" evidence="1">
    <location>
        <begin position="282"/>
        <end position="301"/>
    </location>
</feature>
<evidence type="ECO:0000313" key="3">
    <source>
        <dbReference type="EMBL" id="CAE2238164.1"/>
    </source>
</evidence>
<feature type="region of interest" description="Disordered" evidence="1">
    <location>
        <begin position="264"/>
        <end position="466"/>
    </location>
</feature>
<feature type="compositionally biased region" description="Low complexity" evidence="1">
    <location>
        <begin position="131"/>
        <end position="143"/>
    </location>
</feature>
<feature type="compositionally biased region" description="Low complexity" evidence="1">
    <location>
        <begin position="683"/>
        <end position="696"/>
    </location>
</feature>
<feature type="compositionally biased region" description="Polar residues" evidence="1">
    <location>
        <begin position="343"/>
        <end position="375"/>
    </location>
</feature>
<feature type="region of interest" description="Disordered" evidence="1">
    <location>
        <begin position="1"/>
        <end position="146"/>
    </location>
</feature>
<keyword evidence="2" id="KW-1133">Transmembrane helix</keyword>
<keyword evidence="2" id="KW-0812">Transmembrane</keyword>